<dbReference type="SMART" id="SM00304">
    <property type="entry name" value="HAMP"/>
    <property type="match status" value="1"/>
</dbReference>
<evidence type="ECO:0000256" key="6">
    <source>
        <dbReference type="SAM" id="Phobius"/>
    </source>
</evidence>
<evidence type="ECO:0000256" key="4">
    <source>
        <dbReference type="ARBA" id="ARBA00029447"/>
    </source>
</evidence>
<feature type="domain" description="Methyl-accepting transducer" evidence="7">
    <location>
        <begin position="426"/>
        <end position="641"/>
    </location>
</feature>
<dbReference type="Pfam" id="PF13682">
    <property type="entry name" value="CZB"/>
    <property type="match status" value="1"/>
</dbReference>
<dbReference type="GO" id="GO:0007165">
    <property type="term" value="P:signal transduction"/>
    <property type="evidence" value="ECO:0007669"/>
    <property type="project" value="UniProtKB-KW"/>
</dbReference>
<dbReference type="InterPro" id="IPR025991">
    <property type="entry name" value="Chemoreceptor_zinc-bind_dom"/>
</dbReference>
<reference evidence="10 11" key="1">
    <citation type="journal article" date="2011" name="Stand. Genomic Sci.">
        <title>Complete genome sequence of Desulfobulbus propionicus type strain (1pr3).</title>
        <authorList>
            <person name="Pagani I."/>
            <person name="Lapidus A."/>
            <person name="Nolan M."/>
            <person name="Lucas S."/>
            <person name="Hammon N."/>
            <person name="Deshpande S."/>
            <person name="Cheng J.F."/>
            <person name="Chertkov O."/>
            <person name="Davenport K."/>
            <person name="Tapia R."/>
            <person name="Han C."/>
            <person name="Goodwin L."/>
            <person name="Pitluck S."/>
            <person name="Liolios K."/>
            <person name="Mavromatis K."/>
            <person name="Ivanova N."/>
            <person name="Mikhailova N."/>
            <person name="Pati A."/>
            <person name="Chen A."/>
            <person name="Palaniappan K."/>
            <person name="Land M."/>
            <person name="Hauser L."/>
            <person name="Chang Y.J."/>
            <person name="Jeffries C.D."/>
            <person name="Detter J.C."/>
            <person name="Brambilla E."/>
            <person name="Kannan K.P."/>
            <person name="Djao O.D."/>
            <person name="Rohde M."/>
            <person name="Pukall R."/>
            <person name="Spring S."/>
            <person name="Goker M."/>
            <person name="Sikorski J."/>
            <person name="Woyke T."/>
            <person name="Bristow J."/>
            <person name="Eisen J.A."/>
            <person name="Markowitz V."/>
            <person name="Hugenholtz P."/>
            <person name="Kyrpides N.C."/>
            <person name="Klenk H.P."/>
        </authorList>
    </citation>
    <scope>NUCLEOTIDE SEQUENCE [LARGE SCALE GENOMIC DNA]</scope>
    <source>
        <strain evidence="11">ATCC 33891 / DSM 2032 / 1pr3</strain>
    </source>
</reference>
<dbReference type="PRINTS" id="PR00260">
    <property type="entry name" value="CHEMTRNSDUCR"/>
</dbReference>
<evidence type="ECO:0000259" key="9">
    <source>
        <dbReference type="PROSITE" id="PS50885"/>
    </source>
</evidence>
<dbReference type="CDD" id="cd11386">
    <property type="entry name" value="MCP_signal"/>
    <property type="match status" value="1"/>
</dbReference>
<keyword evidence="6" id="KW-0472">Membrane</keyword>
<feature type="domain" description="T-SNARE coiled-coil homology" evidence="8">
    <location>
        <begin position="571"/>
        <end position="633"/>
    </location>
</feature>
<feature type="domain" description="HAMP" evidence="9">
    <location>
        <begin position="339"/>
        <end position="393"/>
    </location>
</feature>
<dbReference type="InterPro" id="IPR000727">
    <property type="entry name" value="T_SNARE_dom"/>
</dbReference>
<dbReference type="SMART" id="SM00283">
    <property type="entry name" value="MA"/>
    <property type="match status" value="1"/>
</dbReference>
<accession>A0A7U4DPE4</accession>
<evidence type="ECO:0000259" key="8">
    <source>
        <dbReference type="PROSITE" id="PS50192"/>
    </source>
</evidence>
<dbReference type="PROSITE" id="PS50111">
    <property type="entry name" value="CHEMOTAXIS_TRANSDUC_2"/>
    <property type="match status" value="1"/>
</dbReference>
<name>A0A7U4DPE4_DESPD</name>
<proteinExistence type="inferred from homology"/>
<dbReference type="Pfam" id="PF00015">
    <property type="entry name" value="MCPsignal"/>
    <property type="match status" value="1"/>
</dbReference>
<feature type="transmembrane region" description="Helical" evidence="6">
    <location>
        <begin position="12"/>
        <end position="30"/>
    </location>
</feature>
<keyword evidence="6" id="KW-1133">Transmembrane helix</keyword>
<dbReference type="SUPFAM" id="SSF58104">
    <property type="entry name" value="Methyl-accepting chemotaxis protein (MCP) signaling domain"/>
    <property type="match status" value="1"/>
</dbReference>
<keyword evidence="3 5" id="KW-0807">Transducer</keyword>
<comment type="subcellular location">
    <subcellularLocation>
        <location evidence="1">Cell inner membrane</location>
        <topology evidence="1">Multi-pass membrane protein</topology>
    </subcellularLocation>
</comment>
<dbReference type="Gene3D" id="1.10.287.950">
    <property type="entry name" value="Methyl-accepting chemotaxis protein"/>
    <property type="match status" value="1"/>
</dbReference>
<dbReference type="InterPro" id="IPR004089">
    <property type="entry name" value="MCPsignal_dom"/>
</dbReference>
<dbReference type="Gene3D" id="1.20.120.30">
    <property type="entry name" value="Aspartate receptor, ligand-binding domain"/>
    <property type="match status" value="1"/>
</dbReference>
<dbReference type="InterPro" id="IPR003660">
    <property type="entry name" value="HAMP_dom"/>
</dbReference>
<dbReference type="PROSITE" id="PS50885">
    <property type="entry name" value="HAMP"/>
    <property type="match status" value="1"/>
</dbReference>
<dbReference type="InterPro" id="IPR004090">
    <property type="entry name" value="Chemotax_Me-accpt_rcpt"/>
</dbReference>
<evidence type="ECO:0000313" key="11">
    <source>
        <dbReference type="Proteomes" id="UP000006365"/>
    </source>
</evidence>
<dbReference type="GO" id="GO:0004888">
    <property type="term" value="F:transmembrane signaling receptor activity"/>
    <property type="evidence" value="ECO:0007669"/>
    <property type="project" value="InterPro"/>
</dbReference>
<dbReference type="PANTHER" id="PTHR32089:SF112">
    <property type="entry name" value="LYSOZYME-LIKE PROTEIN-RELATED"/>
    <property type="match status" value="1"/>
</dbReference>
<keyword evidence="2" id="KW-0997">Cell inner membrane</keyword>
<dbReference type="EMBL" id="CP002364">
    <property type="protein sequence ID" value="ADW18046.1"/>
    <property type="molecule type" value="Genomic_DNA"/>
</dbReference>
<dbReference type="Proteomes" id="UP000006365">
    <property type="component" value="Chromosome"/>
</dbReference>
<organism evidence="10 11">
    <name type="scientific">Desulfobulbus propionicus (strain ATCC 33891 / DSM 2032 / VKM B-1956 / 1pr3)</name>
    <dbReference type="NCBI Taxonomy" id="577650"/>
    <lineage>
        <taxon>Bacteria</taxon>
        <taxon>Pseudomonadati</taxon>
        <taxon>Thermodesulfobacteriota</taxon>
        <taxon>Desulfobulbia</taxon>
        <taxon>Desulfobulbales</taxon>
        <taxon>Desulfobulbaceae</taxon>
        <taxon>Desulfobulbus</taxon>
    </lineage>
</organism>
<evidence type="ECO:0000256" key="3">
    <source>
        <dbReference type="ARBA" id="ARBA00023224"/>
    </source>
</evidence>
<dbReference type="KEGG" id="dpr:Despr_1898"/>
<dbReference type="PANTHER" id="PTHR32089">
    <property type="entry name" value="METHYL-ACCEPTING CHEMOTAXIS PROTEIN MCPB"/>
    <property type="match status" value="1"/>
</dbReference>
<dbReference type="AlphaFoldDB" id="A0A7U4DPE4"/>
<dbReference type="CDD" id="cd06225">
    <property type="entry name" value="HAMP"/>
    <property type="match status" value="1"/>
</dbReference>
<evidence type="ECO:0000256" key="2">
    <source>
        <dbReference type="ARBA" id="ARBA00022519"/>
    </source>
</evidence>
<keyword evidence="6" id="KW-0812">Transmembrane</keyword>
<dbReference type="GO" id="GO:0006935">
    <property type="term" value="P:chemotaxis"/>
    <property type="evidence" value="ECO:0007669"/>
    <property type="project" value="InterPro"/>
</dbReference>
<dbReference type="Gene3D" id="1.10.8.500">
    <property type="entry name" value="HAMP domain in histidine kinase"/>
    <property type="match status" value="1"/>
</dbReference>
<dbReference type="PROSITE" id="PS50192">
    <property type="entry name" value="T_SNARE"/>
    <property type="match status" value="1"/>
</dbReference>
<evidence type="ECO:0000256" key="1">
    <source>
        <dbReference type="ARBA" id="ARBA00004429"/>
    </source>
</evidence>
<evidence type="ECO:0000313" key="10">
    <source>
        <dbReference type="EMBL" id="ADW18046.1"/>
    </source>
</evidence>
<keyword evidence="2" id="KW-1003">Cell membrane</keyword>
<keyword evidence="11" id="KW-1185">Reference proteome</keyword>
<dbReference type="GO" id="GO:0005886">
    <property type="term" value="C:plasma membrane"/>
    <property type="evidence" value="ECO:0007669"/>
    <property type="project" value="UniProtKB-SubCell"/>
</dbReference>
<gene>
    <name evidence="10" type="ordered locus">Despr_1898</name>
</gene>
<protein>
    <submittedName>
        <fullName evidence="10">Methyl-accepting chemotaxis sensory transducer</fullName>
    </submittedName>
</protein>
<sequence>MHVFQRIAPRVLLPIAGVTILFSLVLYGVADRTIGRLMEHNLDRLGQSKVADIAASEKRIANEMLAQAALFSRAKPVLEAYETAHQGRLDDEGDQQMEKARQQLRAYFASIEKGFKENSDNKALRLHFHVPSARSLLRVWKKDQRTSDDLASFRETVTAINQGSHQRVVGVEVGRGGFEIRGIAPILADDSRFLGSVESLSSYDPLVQYGVSNENEHIAVYMNKASLAIATELQDAAKHPIVGDAFVFVSSSNRQTTDAVITAELLAGGRDGVRMERVGDYFTTFFPIKDFSGKQVGVMAYVYNAAELYRQMRTIERGLIGLCAALLVAVIVPLLLSVRAVVVPIQRTATMLKDIAEGEGDLTKRLQILKKDEVGELAQWFNLFLDRLERIVRDFGSKANSLRLSSDDLSTIAQQLSKNTVDATAKSARMAHGAESMSANMASVATASEEASGNVNAVATAVEQMAATVKEIAGNAEHARLIAQKAALGATTASDKVNRLGSDVNDIGKVTEVITEISEQTNLLALNATIEAARAGESGKGFAVVANEIKELAKQTAVATGEIKGKIEAIQTSTGETVDEIERISTVINDVNELVATIAAAVEEQSVATAEIAANLSQASQGIQEVNHNVGEVSLVTGEISKDIVDVNRASEEMNIVSAQLTSHARDLFNLSERLSEVVDRFKTQQARFNIGKVKAAHMQWRSRLEAVLNGKEALRPEEVASDRECEFGQWYFGSEGQALRDRPHFAEVGAQHAKVHQLARQIAELIQQGNSKQAGALMQEFETAREQLFKSLDELYLS</sequence>
<comment type="similarity">
    <text evidence="4">Belongs to the methyl-accepting chemotaxis (MCP) protein family.</text>
</comment>
<dbReference type="RefSeq" id="WP_015724586.1">
    <property type="nucleotide sequence ID" value="NC_014972.1"/>
</dbReference>
<dbReference type="Pfam" id="PF00672">
    <property type="entry name" value="HAMP"/>
    <property type="match status" value="1"/>
</dbReference>
<evidence type="ECO:0000256" key="5">
    <source>
        <dbReference type="PROSITE-ProRule" id="PRU00284"/>
    </source>
</evidence>
<evidence type="ECO:0000259" key="7">
    <source>
        <dbReference type="PROSITE" id="PS50111"/>
    </source>
</evidence>
<feature type="transmembrane region" description="Helical" evidence="6">
    <location>
        <begin position="319"/>
        <end position="342"/>
    </location>
</feature>